<dbReference type="Pfam" id="PF09994">
    <property type="entry name" value="T6SS_Tle1-like_cat"/>
    <property type="match status" value="2"/>
</dbReference>
<dbReference type="InterPro" id="IPR019775">
    <property type="entry name" value="WD40_repeat_CS"/>
</dbReference>
<feature type="repeat" description="WD" evidence="3">
    <location>
        <begin position="991"/>
        <end position="1032"/>
    </location>
</feature>
<evidence type="ECO:0000313" key="7">
    <source>
        <dbReference type="Proteomes" id="UP000250043"/>
    </source>
</evidence>
<dbReference type="Gene3D" id="2.130.10.10">
    <property type="entry name" value="YVTN repeat-like/Quinoprotein amine dehydrogenase"/>
    <property type="match status" value="3"/>
</dbReference>
<evidence type="ECO:0000256" key="2">
    <source>
        <dbReference type="ARBA" id="ARBA00022737"/>
    </source>
</evidence>
<feature type="repeat" description="WD" evidence="3">
    <location>
        <begin position="776"/>
        <end position="817"/>
    </location>
</feature>
<name>A0A8E2DRS0_9APHY</name>
<dbReference type="PANTHER" id="PTHR22847">
    <property type="entry name" value="WD40 REPEAT PROTEIN"/>
    <property type="match status" value="1"/>
</dbReference>
<dbReference type="InterPro" id="IPR015943">
    <property type="entry name" value="WD40/YVTN_repeat-like_dom_sf"/>
</dbReference>
<dbReference type="PRINTS" id="PR00320">
    <property type="entry name" value="GPROTEINBRPT"/>
</dbReference>
<dbReference type="PROSITE" id="PS00678">
    <property type="entry name" value="WD_REPEATS_1"/>
    <property type="match status" value="6"/>
</dbReference>
<feature type="repeat" description="WD" evidence="3">
    <location>
        <begin position="862"/>
        <end position="903"/>
    </location>
</feature>
<dbReference type="OrthoDB" id="538223at2759"/>
<dbReference type="EMBL" id="KV722342">
    <property type="protein sequence ID" value="OCH94605.1"/>
    <property type="molecule type" value="Genomic_DNA"/>
</dbReference>
<dbReference type="GO" id="GO:1990234">
    <property type="term" value="C:transferase complex"/>
    <property type="evidence" value="ECO:0007669"/>
    <property type="project" value="UniProtKB-ARBA"/>
</dbReference>
<gene>
    <name evidence="6" type="ORF">OBBRIDRAFT_101415</name>
</gene>
<feature type="region of interest" description="Disordered" evidence="4">
    <location>
        <begin position="193"/>
        <end position="215"/>
    </location>
</feature>
<dbReference type="SMART" id="SM00320">
    <property type="entry name" value="WD40"/>
    <property type="match status" value="7"/>
</dbReference>
<dbReference type="PANTHER" id="PTHR22847:SF637">
    <property type="entry name" value="WD REPEAT DOMAIN 5B"/>
    <property type="match status" value="1"/>
</dbReference>
<dbReference type="PROSITE" id="PS50294">
    <property type="entry name" value="WD_REPEATS_REGION"/>
    <property type="match status" value="7"/>
</dbReference>
<organism evidence="6 7">
    <name type="scientific">Obba rivulosa</name>
    <dbReference type="NCBI Taxonomy" id="1052685"/>
    <lineage>
        <taxon>Eukaryota</taxon>
        <taxon>Fungi</taxon>
        <taxon>Dikarya</taxon>
        <taxon>Basidiomycota</taxon>
        <taxon>Agaricomycotina</taxon>
        <taxon>Agaricomycetes</taxon>
        <taxon>Polyporales</taxon>
        <taxon>Gelatoporiaceae</taxon>
        <taxon>Obba</taxon>
    </lineage>
</organism>
<dbReference type="PROSITE" id="PS50082">
    <property type="entry name" value="WD_REPEATS_2"/>
    <property type="match status" value="7"/>
</dbReference>
<dbReference type="Pfam" id="PF00400">
    <property type="entry name" value="WD40"/>
    <property type="match status" value="7"/>
</dbReference>
<keyword evidence="7" id="KW-1185">Reference proteome</keyword>
<feature type="domain" description="T6SS Phospholipase effector Tle1-like catalytic" evidence="5">
    <location>
        <begin position="55"/>
        <end position="207"/>
    </location>
</feature>
<dbReference type="AlphaFoldDB" id="A0A8E2DRS0"/>
<dbReference type="GO" id="GO:0005634">
    <property type="term" value="C:nucleus"/>
    <property type="evidence" value="ECO:0007669"/>
    <property type="project" value="TreeGrafter"/>
</dbReference>
<feature type="repeat" description="WD" evidence="3">
    <location>
        <begin position="819"/>
        <end position="860"/>
    </location>
</feature>
<dbReference type="CDD" id="cd00200">
    <property type="entry name" value="WD40"/>
    <property type="match status" value="1"/>
</dbReference>
<dbReference type="InterPro" id="IPR020472">
    <property type="entry name" value="WD40_PAC1"/>
</dbReference>
<evidence type="ECO:0000259" key="5">
    <source>
        <dbReference type="Pfam" id="PF09994"/>
    </source>
</evidence>
<evidence type="ECO:0000256" key="1">
    <source>
        <dbReference type="ARBA" id="ARBA00022574"/>
    </source>
</evidence>
<evidence type="ECO:0000313" key="6">
    <source>
        <dbReference type="EMBL" id="OCH94605.1"/>
    </source>
</evidence>
<proteinExistence type="predicted"/>
<accession>A0A8E2DRS0</accession>
<evidence type="ECO:0000256" key="4">
    <source>
        <dbReference type="SAM" id="MobiDB-lite"/>
    </source>
</evidence>
<feature type="repeat" description="WD" evidence="3">
    <location>
        <begin position="1034"/>
        <end position="1071"/>
    </location>
</feature>
<keyword evidence="1 3" id="KW-0853">WD repeat</keyword>
<keyword evidence="2" id="KW-0677">Repeat</keyword>
<reference evidence="6 7" key="1">
    <citation type="submission" date="2016-07" db="EMBL/GenBank/DDBJ databases">
        <title>Draft genome of the white-rot fungus Obba rivulosa 3A-2.</title>
        <authorList>
            <consortium name="DOE Joint Genome Institute"/>
            <person name="Miettinen O."/>
            <person name="Riley R."/>
            <person name="Acob R."/>
            <person name="Barry K."/>
            <person name="Cullen D."/>
            <person name="De Vries R."/>
            <person name="Hainaut M."/>
            <person name="Hatakka A."/>
            <person name="Henrissat B."/>
            <person name="Hilden K."/>
            <person name="Kuo R."/>
            <person name="Labutti K."/>
            <person name="Lipzen A."/>
            <person name="Makela M.R."/>
            <person name="Sandor L."/>
            <person name="Spatafora J.W."/>
            <person name="Grigoriev I.V."/>
            <person name="Hibbett D.S."/>
        </authorList>
    </citation>
    <scope>NUCLEOTIDE SEQUENCE [LARGE SCALE GENOMIC DNA]</scope>
    <source>
        <strain evidence="6 7">3A-2</strain>
    </source>
</reference>
<feature type="domain" description="T6SS Phospholipase effector Tle1-like catalytic" evidence="5">
    <location>
        <begin position="397"/>
        <end position="536"/>
    </location>
</feature>
<dbReference type="InterPro" id="IPR018712">
    <property type="entry name" value="Tle1-like_cat"/>
</dbReference>
<feature type="repeat" description="WD" evidence="3">
    <location>
        <begin position="905"/>
        <end position="946"/>
    </location>
</feature>
<feature type="compositionally biased region" description="Basic and acidic residues" evidence="4">
    <location>
        <begin position="199"/>
        <end position="215"/>
    </location>
</feature>
<dbReference type="Proteomes" id="UP000250043">
    <property type="component" value="Unassembled WGS sequence"/>
</dbReference>
<protein>
    <submittedName>
        <fullName evidence="6">WD40 repeat-like protein</fullName>
    </submittedName>
</protein>
<dbReference type="InterPro" id="IPR001680">
    <property type="entry name" value="WD40_rpt"/>
</dbReference>
<dbReference type="InterPro" id="IPR036322">
    <property type="entry name" value="WD40_repeat_dom_sf"/>
</dbReference>
<feature type="compositionally biased region" description="Polar residues" evidence="4">
    <location>
        <begin position="1"/>
        <end position="16"/>
    </location>
</feature>
<dbReference type="SUPFAM" id="SSF50978">
    <property type="entry name" value="WD40 repeat-like"/>
    <property type="match status" value="1"/>
</dbReference>
<sequence length="1071" mass="116505">MSQPSLVTSAEATSADQAPPTISGPVAGPPSLDGSGNTILRETQNATCKCRTGGRNLVVCIDGTANQFGKKNTNVIEFYRLVKKLPGDNQLTYYNSGIGTYAKPSWKSLYYWKQVLYHTIDLAIAWNFERIVLSAYSWLSENYNEGDRIFLFGFSRGAYQVRTLAAMINKVGLIHKGNEEQIPFAYELYAADESGNSNDKPEAGDRKSDRDGGVGHDNSAEGKMRWGLWCLWCLWGLWCLWSLWCLRSGWGLGLWGLWCLSGLWGKTIVSASGRGVFDSLGGSRMAKSAADNFKYMLSRLWSGCGLGLSGLRCLCSLAGKLLVSANARGAFDGLEGNRIAKSAADCFRDTFSRLWNGWGLVLSDLWCLSGLWGKIKVSTNGSLSRASDSPGGCHTANSATANFKDTFSREAQVHFVGVWDTVSSIGIVREKVLPGTADGMKHVCTFRHALALDERRIKFLPEYVNQGLSVKEAQQLEASSSCSISSNQLNLPDTSGSRSPHAKEVWFVGTHSDIGGGNVDNTNMDRRAPSLRWMIYEAVAAGLKLNDWTTNTKPPTDVHESLTGLWWLLELLPMKHLTYKTKDGTIQQRHRGNPRLMKDGQKIHNSIMLALQDEGGRNSYSPKAIPINTMGFTWEQLGVHPISQEVYGHLEQDLFGLVERDLEECGRTISSLSDGKGTDIDGFMGSLNRWLDIEEGCQALREQNAPTKLLDAAKKVASELTDNHVAILMTALIRIGLGSQEPLLSDSPALTSKLQKDCQWSAFSKQCFPSKELFVMSGHSDGISSVAFSADSKRIVSGSYDKTIRVWDAETGSILGDPFTGHKAGVQSVAFSPDGGHIISGSGDKSIHIWNIATGTAIPGCNGEHTASVLSVAISPDGRRIVSGSHDNTIRLWDAETGSAIGKPLVHHKASVISVAFSPDGRRIASGSSDKTVRVWDATTGNTVGDPFIGHSDWVTSVIFSPDSQQIISGSDDKTVRIWNTETGTTGLGPIRGHTQYVRSVAVSYDGKRIVSGSHDGTIRLWDAQTGNAIGKPLTGHRDWIRCVAFSPNGTRVVSGSDDKTIRIWAVEGLM</sequence>
<evidence type="ECO:0000256" key="3">
    <source>
        <dbReference type="PROSITE-ProRule" id="PRU00221"/>
    </source>
</evidence>
<feature type="repeat" description="WD" evidence="3">
    <location>
        <begin position="948"/>
        <end position="984"/>
    </location>
</feature>
<feature type="region of interest" description="Disordered" evidence="4">
    <location>
        <begin position="1"/>
        <end position="35"/>
    </location>
</feature>